<evidence type="ECO:0000313" key="2">
    <source>
        <dbReference type="EMBL" id="CAA9565725.1"/>
    </source>
</evidence>
<name>A0A6J4V3F9_9BACT</name>
<feature type="non-terminal residue" evidence="2">
    <location>
        <position position="1"/>
    </location>
</feature>
<proteinExistence type="predicted"/>
<reference evidence="2" key="1">
    <citation type="submission" date="2020-02" db="EMBL/GenBank/DDBJ databases">
        <authorList>
            <person name="Meier V. D."/>
        </authorList>
    </citation>
    <scope>NUCLEOTIDE SEQUENCE</scope>
    <source>
        <strain evidence="2">AVDCRST_MAG33</strain>
    </source>
</reference>
<gene>
    <name evidence="2" type="ORF">AVDCRST_MAG33-2041</name>
</gene>
<organism evidence="2">
    <name type="scientific">uncultured Thermomicrobiales bacterium</name>
    <dbReference type="NCBI Taxonomy" id="1645740"/>
    <lineage>
        <taxon>Bacteria</taxon>
        <taxon>Pseudomonadati</taxon>
        <taxon>Thermomicrobiota</taxon>
        <taxon>Thermomicrobia</taxon>
        <taxon>Thermomicrobiales</taxon>
        <taxon>environmental samples</taxon>
    </lineage>
</organism>
<protein>
    <submittedName>
        <fullName evidence="2">Uncharacterized protein</fullName>
    </submittedName>
</protein>
<dbReference type="EMBL" id="CADCWK010000226">
    <property type="protein sequence ID" value="CAA9565725.1"/>
    <property type="molecule type" value="Genomic_DNA"/>
</dbReference>
<sequence length="86" mass="9257">ADAADAAELQQQPEQPCRQHRCNSGGGDESTVVHYPGSVFSDHRLVVVGVLDRSRLLPRPHDHWAGCGAVDVPPGQRRTDPAAPQL</sequence>
<accession>A0A6J4V3F9</accession>
<dbReference type="AlphaFoldDB" id="A0A6J4V3F9"/>
<evidence type="ECO:0000256" key="1">
    <source>
        <dbReference type="SAM" id="MobiDB-lite"/>
    </source>
</evidence>
<feature type="non-terminal residue" evidence="2">
    <location>
        <position position="86"/>
    </location>
</feature>
<feature type="region of interest" description="Disordered" evidence="1">
    <location>
        <begin position="1"/>
        <end position="29"/>
    </location>
</feature>
<feature type="region of interest" description="Disordered" evidence="1">
    <location>
        <begin position="67"/>
        <end position="86"/>
    </location>
</feature>